<dbReference type="PANTHER" id="PTHR11827">
    <property type="entry name" value="SOLUTE CARRIER FAMILY 12, CATION COTRANSPORTERS"/>
    <property type="match status" value="1"/>
</dbReference>
<evidence type="ECO:0000259" key="9">
    <source>
        <dbReference type="Pfam" id="PF00324"/>
    </source>
</evidence>
<feature type="transmembrane region" description="Helical" evidence="8">
    <location>
        <begin position="234"/>
        <end position="255"/>
    </location>
</feature>
<dbReference type="GO" id="GO:0055064">
    <property type="term" value="P:chloride ion homeostasis"/>
    <property type="evidence" value="ECO:0007669"/>
    <property type="project" value="TreeGrafter"/>
</dbReference>
<feature type="region of interest" description="Disordered" evidence="7">
    <location>
        <begin position="817"/>
        <end position="930"/>
    </location>
</feature>
<feature type="domain" description="Amino acid permease/ SLC12A" evidence="9">
    <location>
        <begin position="130"/>
        <end position="413"/>
    </location>
</feature>
<comment type="caution">
    <text evidence="11">The sequence shown here is derived from an EMBL/GenBank/DDBJ whole genome shotgun (WGS) entry which is preliminary data.</text>
</comment>
<comment type="subcellular location">
    <subcellularLocation>
        <location evidence="1">Membrane</location>
        <topology evidence="1">Multi-pass membrane protein</topology>
    </subcellularLocation>
</comment>
<keyword evidence="3" id="KW-0813">Transport</keyword>
<dbReference type="InterPro" id="IPR004842">
    <property type="entry name" value="SLC12A_fam"/>
</dbReference>
<dbReference type="FunFam" id="1.20.1740.10:FF:000013">
    <property type="entry name" value="Solute carrier family 12 member"/>
    <property type="match status" value="1"/>
</dbReference>
<dbReference type="InterPro" id="IPR004841">
    <property type="entry name" value="AA-permease/SLC12A_dom"/>
</dbReference>
<evidence type="ECO:0000256" key="7">
    <source>
        <dbReference type="SAM" id="MobiDB-lite"/>
    </source>
</evidence>
<dbReference type="Proteomes" id="UP001055219">
    <property type="component" value="Unassembled WGS sequence"/>
</dbReference>
<dbReference type="GeneID" id="75834638"/>
<feature type="transmembrane region" description="Helical" evidence="8">
    <location>
        <begin position="194"/>
        <end position="214"/>
    </location>
</feature>
<feature type="domain" description="SLC12A transporter C-terminal" evidence="10">
    <location>
        <begin position="436"/>
        <end position="524"/>
    </location>
</feature>
<evidence type="ECO:0000313" key="11">
    <source>
        <dbReference type="EMBL" id="KAI6785072.1"/>
    </source>
</evidence>
<accession>A0A9Q0BGI7</accession>
<comment type="similarity">
    <text evidence="2">Belongs to the SLC12A transporter family.</text>
</comment>
<dbReference type="GO" id="GO:0034486">
    <property type="term" value="P:vacuolar transmembrane transport"/>
    <property type="evidence" value="ECO:0007669"/>
    <property type="project" value="TreeGrafter"/>
</dbReference>
<evidence type="ECO:0000256" key="8">
    <source>
        <dbReference type="SAM" id="Phobius"/>
    </source>
</evidence>
<evidence type="ECO:0000256" key="5">
    <source>
        <dbReference type="ARBA" id="ARBA00022989"/>
    </source>
</evidence>
<feature type="transmembrane region" description="Helical" evidence="8">
    <location>
        <begin position="312"/>
        <end position="333"/>
    </location>
</feature>
<reference evidence="11" key="2">
    <citation type="submission" date="2022-07" db="EMBL/GenBank/DDBJ databases">
        <authorList>
            <person name="Goncalves M.F.M."/>
            <person name="Hilario S."/>
            <person name="Van De Peer Y."/>
            <person name="Esteves A.C."/>
            <person name="Alves A."/>
        </authorList>
    </citation>
    <scope>NUCLEOTIDE SEQUENCE</scope>
    <source>
        <strain evidence="11">MUM 19.33</strain>
    </source>
</reference>
<dbReference type="InterPro" id="IPR018491">
    <property type="entry name" value="SLC12_C"/>
</dbReference>
<feature type="domain" description="SLC12A transporter C-terminal" evidence="10">
    <location>
        <begin position="1014"/>
        <end position="1078"/>
    </location>
</feature>
<gene>
    <name evidence="11" type="ORF">J7T54_008166</name>
</gene>
<feature type="transmembrane region" description="Helical" evidence="8">
    <location>
        <begin position="51"/>
        <end position="76"/>
    </location>
</feature>
<evidence type="ECO:0000313" key="12">
    <source>
        <dbReference type="Proteomes" id="UP001055219"/>
    </source>
</evidence>
<organism evidence="11 12">
    <name type="scientific">Emericellopsis cladophorae</name>
    <dbReference type="NCBI Taxonomy" id="2686198"/>
    <lineage>
        <taxon>Eukaryota</taxon>
        <taxon>Fungi</taxon>
        <taxon>Dikarya</taxon>
        <taxon>Ascomycota</taxon>
        <taxon>Pezizomycotina</taxon>
        <taxon>Sordariomycetes</taxon>
        <taxon>Hypocreomycetidae</taxon>
        <taxon>Hypocreales</taxon>
        <taxon>Bionectriaceae</taxon>
        <taxon>Emericellopsis</taxon>
    </lineage>
</organism>
<dbReference type="GO" id="GO:0006884">
    <property type="term" value="P:cell volume homeostasis"/>
    <property type="evidence" value="ECO:0007669"/>
    <property type="project" value="TreeGrafter"/>
</dbReference>
<dbReference type="GO" id="GO:0015379">
    <property type="term" value="F:potassium:chloride symporter activity"/>
    <property type="evidence" value="ECO:0007669"/>
    <property type="project" value="TreeGrafter"/>
</dbReference>
<evidence type="ECO:0000259" key="10">
    <source>
        <dbReference type="Pfam" id="PF03522"/>
    </source>
</evidence>
<evidence type="ECO:0000256" key="2">
    <source>
        <dbReference type="ARBA" id="ARBA00010593"/>
    </source>
</evidence>
<dbReference type="EMBL" id="JAGIXG020000003">
    <property type="protein sequence ID" value="KAI6785072.1"/>
    <property type="molecule type" value="Genomic_DNA"/>
</dbReference>
<dbReference type="Gene3D" id="1.20.1740.10">
    <property type="entry name" value="Amino acid/polyamine transporter I"/>
    <property type="match status" value="1"/>
</dbReference>
<dbReference type="RefSeq" id="XP_051365928.1">
    <property type="nucleotide sequence ID" value="XM_051502769.1"/>
</dbReference>
<feature type="transmembrane region" description="Helical" evidence="8">
    <location>
        <begin position="345"/>
        <end position="363"/>
    </location>
</feature>
<keyword evidence="5 8" id="KW-1133">Transmembrane helix</keyword>
<dbReference type="Pfam" id="PF03522">
    <property type="entry name" value="SLC12"/>
    <property type="match status" value="2"/>
</dbReference>
<feature type="transmembrane region" description="Helical" evidence="8">
    <location>
        <begin position="88"/>
        <end position="106"/>
    </location>
</feature>
<evidence type="ECO:0000256" key="1">
    <source>
        <dbReference type="ARBA" id="ARBA00004141"/>
    </source>
</evidence>
<proteinExistence type="inferred from homology"/>
<dbReference type="Pfam" id="PF00324">
    <property type="entry name" value="AA_permease"/>
    <property type="match status" value="1"/>
</dbReference>
<dbReference type="OrthoDB" id="2020542at2759"/>
<protein>
    <submittedName>
        <fullName evidence="11">Vacuolar cation-chloride cotransporter 1</fullName>
    </submittedName>
</protein>
<sequence>MASSSGPGGEHGGEKKVRPKLGTVAGVYIPVCLSIMSILMFLRFGLILGRIGLVGIVGLLLVAYCIDFLTLFSLSAVASNGEVKGGGIMLYLASVLSSAMNVVGLIDCIKLNIEPDFPEGYWVKYGLQTGIHFTGLSLDTLADNFLPPVDRTAFNGVETFRELFGILFPATAGILAGASLSADLHDPNKSIPKGTLWATLTTLIVYCIVALSMASSVTHESLLANSNILSLINLAPWVIFAGECATTAFSALIGLKTSAGLLRALARDQLLPGMAFLDRGSRRRDDPIAALALTYAIAQLALLADLNQIATFISMGFQMTFFVMNLACFFLKIATAPNFRPSFKFFSWQTAFLGSIMSAFAMFFVDETYAALAICLLVALFLLIHYLCPPKRWGDVSQNLIYHQVRKYLLRLRPEHIKHWRPHIILLVNNPRKQTRLIKFCNSLKKGSLYILGHVIVTDDFSKGVDEARLQQQAWTNYISESSRIKAFVQLTMSPSFNWGVRNLILSSGLGGMRPNVAIIGFYNMQDLRRSGHHTYVPDIPTFVASQMKQTSKSGTRRPTRRRGDTSSRILSGTLPTDVIRNEDMLSPNQYMTMLEDLALRYRLNVAVGFGFDTLEAPGTGESHSKKYVDLWPIQMSAEVTSDGQNILTTNFDTFPEETARVKQLLEKLRIEAKVMVFWLASGELNTYELIINGVSQDIDWDILVNDALKDAEWWDDLQNFRGRFDRMSDSWGQTHIAQIKESTSARPGVYNPHDDLDPMGRHLTSGDTGPMYGTMSTSQTLHEMDEEPASAATTPRVVAFAASPSNERDQAIKAVRSMLPLPRQDEDEDESRGLLRSKSMSPVRSSEDSKTAMPPRPAISRQSSGVRFSSRPVPETTMTTDGDAVRLSFADSGSSAPRTERPSASRQSSYGGSKLRKQQVPENKLAGESQKTIAFADPIESTPFVSRSAANSPVQSRGGSLAQSRRNSETGDLNLNVSDILQSYRSETGEQEGGSRYSTANLSLSFNDLPSRAQHLILNELMRRHSAETALLMSTLPIPADGTALDEKSTISYLSDVELLCNELPPTLMVLSNNMTVTVSL</sequence>
<dbReference type="GO" id="GO:0005774">
    <property type="term" value="C:vacuolar membrane"/>
    <property type="evidence" value="ECO:0007669"/>
    <property type="project" value="TreeGrafter"/>
</dbReference>
<feature type="transmembrane region" description="Helical" evidence="8">
    <location>
        <begin position="288"/>
        <end position="306"/>
    </location>
</feature>
<evidence type="ECO:0000256" key="3">
    <source>
        <dbReference type="ARBA" id="ARBA00022448"/>
    </source>
</evidence>
<feature type="region of interest" description="Disordered" evidence="7">
    <location>
        <begin position="547"/>
        <end position="572"/>
    </location>
</feature>
<reference evidence="11" key="1">
    <citation type="journal article" date="2021" name="J Fungi (Basel)">
        <title>Genomic and Metabolomic Analyses of the Marine Fungus Emericellopsis cladophorae: Insights into Saltwater Adaptability Mechanisms and Its Biosynthetic Potential.</title>
        <authorList>
            <person name="Goncalves M.F.M."/>
            <person name="Hilario S."/>
            <person name="Van de Peer Y."/>
            <person name="Esteves A.C."/>
            <person name="Alves A."/>
        </authorList>
    </citation>
    <scope>NUCLEOTIDE SEQUENCE</scope>
    <source>
        <strain evidence="11">MUM 19.33</strain>
    </source>
</reference>
<dbReference type="GO" id="GO:0055075">
    <property type="term" value="P:potassium ion homeostasis"/>
    <property type="evidence" value="ECO:0007669"/>
    <property type="project" value="TreeGrafter"/>
</dbReference>
<feature type="region of interest" description="Disordered" evidence="7">
    <location>
        <begin position="945"/>
        <end position="975"/>
    </location>
</feature>
<keyword evidence="6 8" id="KW-0472">Membrane</keyword>
<evidence type="ECO:0000256" key="4">
    <source>
        <dbReference type="ARBA" id="ARBA00022692"/>
    </source>
</evidence>
<name>A0A9Q0BGI7_9HYPO</name>
<feature type="transmembrane region" description="Helical" evidence="8">
    <location>
        <begin position="369"/>
        <end position="388"/>
    </location>
</feature>
<dbReference type="AlphaFoldDB" id="A0A9Q0BGI7"/>
<dbReference type="PANTHER" id="PTHR11827:SF72">
    <property type="entry name" value="GH08340P"/>
    <property type="match status" value="1"/>
</dbReference>
<feature type="transmembrane region" description="Helical" evidence="8">
    <location>
        <begin position="21"/>
        <end position="45"/>
    </location>
</feature>
<evidence type="ECO:0000256" key="6">
    <source>
        <dbReference type="ARBA" id="ARBA00023136"/>
    </source>
</evidence>
<keyword evidence="12" id="KW-1185">Reference proteome</keyword>
<keyword evidence="4 8" id="KW-0812">Transmembrane</keyword>
<feature type="transmembrane region" description="Helical" evidence="8">
    <location>
        <begin position="163"/>
        <end position="182"/>
    </location>
</feature>